<evidence type="ECO:0008006" key="3">
    <source>
        <dbReference type="Google" id="ProtNLM"/>
    </source>
</evidence>
<keyword evidence="2" id="KW-1185">Reference proteome</keyword>
<dbReference type="Proteomes" id="UP000811255">
    <property type="component" value="Unassembled WGS sequence"/>
</dbReference>
<name>A0ABS5WBA0_9SPHN</name>
<proteinExistence type="predicted"/>
<dbReference type="SUPFAM" id="SSF141371">
    <property type="entry name" value="PilZ domain-like"/>
    <property type="match status" value="1"/>
</dbReference>
<gene>
    <name evidence="1" type="ORF">KK137_15505</name>
</gene>
<sequence length="120" mass="12927">MAIKRASLVNNTETARLGKRNALTTEGKCQIGDGAVQEVLLTDLDAHGCMMRGSAIGVTKSDPLQLWLGDIGPIAGKLRWARHGSVGIEFDTPLYDDVIEQVRTVEPGPTVISLSRRSGR</sequence>
<evidence type="ECO:0000313" key="1">
    <source>
        <dbReference type="EMBL" id="MBT2135744.1"/>
    </source>
</evidence>
<protein>
    <recommendedName>
        <fullName evidence="3">PilZ domain-containing protein</fullName>
    </recommendedName>
</protein>
<comment type="caution">
    <text evidence="1">The sequence shown here is derived from an EMBL/GenBank/DDBJ whole genome shotgun (WGS) entry which is preliminary data.</text>
</comment>
<accession>A0ABS5WBA0</accession>
<evidence type="ECO:0000313" key="2">
    <source>
        <dbReference type="Proteomes" id="UP000811255"/>
    </source>
</evidence>
<dbReference type="RefSeq" id="WP_214537419.1">
    <property type="nucleotide sequence ID" value="NZ_JAHFVK010000002.1"/>
</dbReference>
<dbReference type="EMBL" id="JAHFVK010000002">
    <property type="protein sequence ID" value="MBT2135744.1"/>
    <property type="molecule type" value="Genomic_DNA"/>
</dbReference>
<organism evidence="1 2">
    <name type="scientific">Croceibacterium selenioxidans</name>
    <dbReference type="NCBI Taxonomy" id="2838833"/>
    <lineage>
        <taxon>Bacteria</taxon>
        <taxon>Pseudomonadati</taxon>
        <taxon>Pseudomonadota</taxon>
        <taxon>Alphaproteobacteria</taxon>
        <taxon>Sphingomonadales</taxon>
        <taxon>Erythrobacteraceae</taxon>
        <taxon>Croceibacterium</taxon>
    </lineage>
</organism>
<reference evidence="1 2" key="1">
    <citation type="submission" date="2021-05" db="EMBL/GenBank/DDBJ databases">
        <title>Croceibacterium sp. LX-88 genome sequence.</title>
        <authorList>
            <person name="Luo X."/>
        </authorList>
    </citation>
    <scope>NUCLEOTIDE SEQUENCE [LARGE SCALE GENOMIC DNA]</scope>
    <source>
        <strain evidence="1 2">LX-88</strain>
    </source>
</reference>